<protein>
    <recommendedName>
        <fullName evidence="3">Methyltransferase domain-containing protein</fullName>
    </recommendedName>
</protein>
<reference evidence="1 2" key="1">
    <citation type="journal article" date="2013" name="Genome Announc.">
        <title>Draft Genome Sequence of Indibacter alkaliphilus Strain LW1T, Isolated from Lonar Lake, a Haloalkaline Lake in the Buldana District of Maharashtra, India.</title>
        <authorList>
            <person name="Singh A."/>
            <person name="Kumar Jangir P."/>
            <person name="Sharma R."/>
            <person name="Singh A."/>
            <person name="Kumar Pinnaka A."/>
            <person name="Shivaji S."/>
        </authorList>
    </citation>
    <scope>NUCLEOTIDE SEQUENCE [LARGE SCALE GENOMIC DNA]</scope>
    <source>
        <strain evidence="2">CCUG 57479 / KCTC 22604 / LW1</strain>
    </source>
</reference>
<dbReference type="PANTHER" id="PTHR43861">
    <property type="entry name" value="TRANS-ACONITATE 2-METHYLTRANSFERASE-RELATED"/>
    <property type="match status" value="1"/>
</dbReference>
<sequence>MHIDTSKVTDCAYCGYQGELIVHEVKEMMFGTGELFHYGECPECKSLCLLDPPKDLSPYYPEDYYSFLPLVKTSSVINFLKKIRFTLFQITEYHQVKPVFGDWVAKIKPKKTARIADIGCGNGQLLFELYAAGFKNLTGVDPFMKESVRVNKYLSLEKKSIFEIEGVFDLVMIHHALEHMDHPQAILKRCFELMDHESYLLVRLPVTDSKVWKDEGVYWVQLDAPRHFQIPSVSGLKKLAEKEGFESRGIVFDSTEFQFWGTELAKEGKILSKEEHMKVFSKQDMARWRKKAALYNQKSVGDQASFYFYKP</sequence>
<organism evidence="1 2">
    <name type="scientific">Indibacter alkaliphilus (strain CCUG 57479 / KCTC 22604 / LW1)</name>
    <dbReference type="NCBI Taxonomy" id="1189612"/>
    <lineage>
        <taxon>Bacteria</taxon>
        <taxon>Pseudomonadati</taxon>
        <taxon>Bacteroidota</taxon>
        <taxon>Cytophagia</taxon>
        <taxon>Cytophagales</taxon>
        <taxon>Cyclobacteriaceae</taxon>
    </lineage>
</organism>
<dbReference type="Pfam" id="PF13489">
    <property type="entry name" value="Methyltransf_23"/>
    <property type="match status" value="1"/>
</dbReference>
<gene>
    <name evidence="1" type="ORF">A33Q_4104</name>
</gene>
<dbReference type="SUPFAM" id="SSF53335">
    <property type="entry name" value="S-adenosyl-L-methionine-dependent methyltransferases"/>
    <property type="match status" value="1"/>
</dbReference>
<dbReference type="RefSeq" id="WP_009033145.1">
    <property type="nucleotide sequence ID" value="NZ_ALWO02000052.1"/>
</dbReference>
<dbReference type="InterPro" id="IPR029063">
    <property type="entry name" value="SAM-dependent_MTases_sf"/>
</dbReference>
<evidence type="ECO:0000313" key="1">
    <source>
        <dbReference type="EMBL" id="EOZ92011.1"/>
    </source>
</evidence>
<dbReference type="Gene3D" id="3.40.50.150">
    <property type="entry name" value="Vaccinia Virus protein VP39"/>
    <property type="match status" value="1"/>
</dbReference>
<name>S2DJ83_INDAL</name>
<dbReference type="AlphaFoldDB" id="S2DJ83"/>
<proteinExistence type="predicted"/>
<accession>S2DJ83</accession>
<dbReference type="OrthoDB" id="9791837at2"/>
<dbReference type="eggNOG" id="COG2227">
    <property type="taxonomic scope" value="Bacteria"/>
</dbReference>
<dbReference type="EMBL" id="ALWO02000052">
    <property type="protein sequence ID" value="EOZ92011.1"/>
    <property type="molecule type" value="Genomic_DNA"/>
</dbReference>
<evidence type="ECO:0008006" key="3">
    <source>
        <dbReference type="Google" id="ProtNLM"/>
    </source>
</evidence>
<keyword evidence="2" id="KW-1185">Reference proteome</keyword>
<dbReference type="CDD" id="cd02440">
    <property type="entry name" value="AdoMet_MTases"/>
    <property type="match status" value="1"/>
</dbReference>
<comment type="caution">
    <text evidence="1">The sequence shown here is derived from an EMBL/GenBank/DDBJ whole genome shotgun (WGS) entry which is preliminary data.</text>
</comment>
<dbReference type="Proteomes" id="UP000006073">
    <property type="component" value="Unassembled WGS sequence"/>
</dbReference>
<evidence type="ECO:0000313" key="2">
    <source>
        <dbReference type="Proteomes" id="UP000006073"/>
    </source>
</evidence>
<dbReference type="STRING" id="1189612.A33Q_4104"/>